<dbReference type="Pfam" id="PF01370">
    <property type="entry name" value="Epimerase"/>
    <property type="match status" value="1"/>
</dbReference>
<comment type="similarity">
    <text evidence="1">Belongs to the NAD(P)-dependent epimerase/dehydratase family.</text>
</comment>
<sequence length="319" mass="35229">MRLTGKQILVTGGAGLVGSHIAADLAKDNDVLVADDLSKGTRERVPDGVQFTQADMTSPEDVAEVITEDTDMVFHFAAYTDTNYNNPRQLFEENTEMTYNVLERMKDVGVHNIAFTSSSTVYGEALMPTPEDYAPLEPISVYGASKLADEGLISTFAHSDEFTAWIFRFANIVGPNQRGNVIPDFIEKLDEDSETLTILGNGLQEKSYLHVENCIDAMEHVVEHAGQELNIYNLGTRTTTSVNSIADIIAEEMGLDPDYEYTGGDRGWKGDVPKMRLSIEKLDALGWQPPNSSDDEVRRAARDLIEEIVEEKAAEAQTN</sequence>
<keyword evidence="4" id="KW-1185">Reference proteome</keyword>
<evidence type="ECO:0000313" key="3">
    <source>
        <dbReference type="EMBL" id="SEP29776.1"/>
    </source>
</evidence>
<dbReference type="OrthoDB" id="4907at2157"/>
<dbReference type="AlphaFoldDB" id="A0A1H8WQ81"/>
<organism evidence="3 4">
    <name type="scientific">Halogranum amylolyticum</name>
    <dbReference type="NCBI Taxonomy" id="660520"/>
    <lineage>
        <taxon>Archaea</taxon>
        <taxon>Methanobacteriati</taxon>
        <taxon>Methanobacteriota</taxon>
        <taxon>Stenosarchaea group</taxon>
        <taxon>Halobacteria</taxon>
        <taxon>Halobacteriales</taxon>
        <taxon>Haloferacaceae</taxon>
    </lineage>
</organism>
<reference evidence="4" key="1">
    <citation type="submission" date="2016-10" db="EMBL/GenBank/DDBJ databases">
        <authorList>
            <person name="Varghese N."/>
            <person name="Submissions S."/>
        </authorList>
    </citation>
    <scope>NUCLEOTIDE SEQUENCE [LARGE SCALE GENOMIC DNA]</scope>
    <source>
        <strain evidence="4">CGMCC 1.10121</strain>
    </source>
</reference>
<gene>
    <name evidence="3" type="ORF">SAMN04487948_1379</name>
</gene>
<dbReference type="PANTHER" id="PTHR43000">
    <property type="entry name" value="DTDP-D-GLUCOSE 4,6-DEHYDRATASE-RELATED"/>
    <property type="match status" value="1"/>
</dbReference>
<proteinExistence type="inferred from homology"/>
<name>A0A1H8WQ81_9EURY</name>
<evidence type="ECO:0000259" key="2">
    <source>
        <dbReference type="Pfam" id="PF01370"/>
    </source>
</evidence>
<dbReference type="SUPFAM" id="SSF51735">
    <property type="entry name" value="NAD(P)-binding Rossmann-fold domains"/>
    <property type="match status" value="1"/>
</dbReference>
<dbReference type="Gene3D" id="3.90.25.10">
    <property type="entry name" value="UDP-galactose 4-epimerase, domain 1"/>
    <property type="match status" value="1"/>
</dbReference>
<dbReference type="Gene3D" id="3.40.50.720">
    <property type="entry name" value="NAD(P)-binding Rossmann-like Domain"/>
    <property type="match status" value="1"/>
</dbReference>
<dbReference type="RefSeq" id="WP_089828021.1">
    <property type="nucleotide sequence ID" value="NZ_FODV01000037.1"/>
</dbReference>
<dbReference type="Proteomes" id="UP000199126">
    <property type="component" value="Unassembled WGS sequence"/>
</dbReference>
<dbReference type="EMBL" id="FODV01000037">
    <property type="protein sequence ID" value="SEP29776.1"/>
    <property type="molecule type" value="Genomic_DNA"/>
</dbReference>
<evidence type="ECO:0000256" key="1">
    <source>
        <dbReference type="ARBA" id="ARBA00007637"/>
    </source>
</evidence>
<dbReference type="InterPro" id="IPR001509">
    <property type="entry name" value="Epimerase_deHydtase"/>
</dbReference>
<accession>A0A1H8WQ81</accession>
<feature type="domain" description="NAD-dependent epimerase/dehydratase" evidence="2">
    <location>
        <begin position="8"/>
        <end position="235"/>
    </location>
</feature>
<protein>
    <submittedName>
        <fullName evidence="3">UDP-glucose 4-epimerase</fullName>
    </submittedName>
</protein>
<evidence type="ECO:0000313" key="4">
    <source>
        <dbReference type="Proteomes" id="UP000199126"/>
    </source>
</evidence>
<dbReference type="InterPro" id="IPR036291">
    <property type="entry name" value="NAD(P)-bd_dom_sf"/>
</dbReference>